<feature type="region of interest" description="Disordered" evidence="1">
    <location>
        <begin position="32"/>
        <end position="74"/>
    </location>
</feature>
<name>A0A5B7ETZ7_PORTR</name>
<sequence>MLSGWSYGYRTVSLSTVSKRSLLLASACPQFPKVGGWVPRGSGSSRRAESEKGGSRRFSPPSPGRAGSLHRDCGRSERLLKIAKQKVDP</sequence>
<comment type="caution">
    <text evidence="2">The sequence shown here is derived from an EMBL/GenBank/DDBJ whole genome shotgun (WGS) entry which is preliminary data.</text>
</comment>
<gene>
    <name evidence="2" type="ORF">E2C01_031242</name>
</gene>
<dbReference type="AlphaFoldDB" id="A0A5B7ETZ7"/>
<dbReference type="EMBL" id="VSRR010003872">
    <property type="protein sequence ID" value="MPC37752.1"/>
    <property type="molecule type" value="Genomic_DNA"/>
</dbReference>
<evidence type="ECO:0000313" key="2">
    <source>
        <dbReference type="EMBL" id="MPC37752.1"/>
    </source>
</evidence>
<evidence type="ECO:0000256" key="1">
    <source>
        <dbReference type="SAM" id="MobiDB-lite"/>
    </source>
</evidence>
<dbReference type="Proteomes" id="UP000324222">
    <property type="component" value="Unassembled WGS sequence"/>
</dbReference>
<organism evidence="2 3">
    <name type="scientific">Portunus trituberculatus</name>
    <name type="common">Swimming crab</name>
    <name type="synonym">Neptunus trituberculatus</name>
    <dbReference type="NCBI Taxonomy" id="210409"/>
    <lineage>
        <taxon>Eukaryota</taxon>
        <taxon>Metazoa</taxon>
        <taxon>Ecdysozoa</taxon>
        <taxon>Arthropoda</taxon>
        <taxon>Crustacea</taxon>
        <taxon>Multicrustacea</taxon>
        <taxon>Malacostraca</taxon>
        <taxon>Eumalacostraca</taxon>
        <taxon>Eucarida</taxon>
        <taxon>Decapoda</taxon>
        <taxon>Pleocyemata</taxon>
        <taxon>Brachyura</taxon>
        <taxon>Eubrachyura</taxon>
        <taxon>Portunoidea</taxon>
        <taxon>Portunidae</taxon>
        <taxon>Portuninae</taxon>
        <taxon>Portunus</taxon>
    </lineage>
</organism>
<reference evidence="2 3" key="1">
    <citation type="submission" date="2019-05" db="EMBL/GenBank/DDBJ databases">
        <title>Another draft genome of Portunus trituberculatus and its Hox gene families provides insights of decapod evolution.</title>
        <authorList>
            <person name="Jeong J.-H."/>
            <person name="Song I."/>
            <person name="Kim S."/>
            <person name="Choi T."/>
            <person name="Kim D."/>
            <person name="Ryu S."/>
            <person name="Kim W."/>
        </authorList>
    </citation>
    <scope>NUCLEOTIDE SEQUENCE [LARGE SCALE GENOMIC DNA]</scope>
    <source>
        <tissue evidence="2">Muscle</tissue>
    </source>
</reference>
<evidence type="ECO:0000313" key="3">
    <source>
        <dbReference type="Proteomes" id="UP000324222"/>
    </source>
</evidence>
<keyword evidence="3" id="KW-1185">Reference proteome</keyword>
<protein>
    <submittedName>
        <fullName evidence="2">Uncharacterized protein</fullName>
    </submittedName>
</protein>
<proteinExistence type="predicted"/>
<accession>A0A5B7ETZ7</accession>